<gene>
    <name evidence="7" type="ORF">EVEC_LOCUS3352</name>
</gene>
<name>A0A0N4V129_ENTVE</name>
<dbReference type="EC" id="2.4.1.17" evidence="6"/>
<dbReference type="Proteomes" id="UP000274131">
    <property type="component" value="Unassembled WGS sequence"/>
</dbReference>
<dbReference type="SUPFAM" id="SSF53756">
    <property type="entry name" value="UDP-Glycosyltransferase/glycogen phosphorylase"/>
    <property type="match status" value="1"/>
</dbReference>
<reference evidence="7 8" key="2">
    <citation type="submission" date="2018-10" db="EMBL/GenBank/DDBJ databases">
        <authorList>
            <consortium name="Pathogen Informatics"/>
        </authorList>
    </citation>
    <scope>NUCLEOTIDE SEQUENCE [LARGE SCALE GENOMIC DNA]</scope>
</reference>
<dbReference type="OrthoDB" id="5835829at2759"/>
<keyword evidence="6" id="KW-0732">Signal</keyword>
<organism evidence="9">
    <name type="scientific">Enterobius vermicularis</name>
    <name type="common">Human pinworm</name>
    <dbReference type="NCBI Taxonomy" id="51028"/>
    <lineage>
        <taxon>Eukaryota</taxon>
        <taxon>Metazoa</taxon>
        <taxon>Ecdysozoa</taxon>
        <taxon>Nematoda</taxon>
        <taxon>Chromadorea</taxon>
        <taxon>Rhabditida</taxon>
        <taxon>Spirurina</taxon>
        <taxon>Oxyuridomorpha</taxon>
        <taxon>Oxyuroidea</taxon>
        <taxon>Oxyuridae</taxon>
        <taxon>Enterobius</taxon>
    </lineage>
</organism>
<dbReference type="InterPro" id="IPR050271">
    <property type="entry name" value="UDP-glycosyltransferase"/>
</dbReference>
<dbReference type="PROSITE" id="PS00375">
    <property type="entry name" value="UDPGT"/>
    <property type="match status" value="1"/>
</dbReference>
<feature type="signal peptide" evidence="6">
    <location>
        <begin position="1"/>
        <end position="19"/>
    </location>
</feature>
<keyword evidence="8" id="KW-1185">Reference proteome</keyword>
<proteinExistence type="inferred from homology"/>
<evidence type="ECO:0000256" key="1">
    <source>
        <dbReference type="ARBA" id="ARBA00009995"/>
    </source>
</evidence>
<dbReference type="PANTHER" id="PTHR48043:SF23">
    <property type="entry name" value="UDP-GLUCURONOSYLTRANSFERASE"/>
    <property type="match status" value="1"/>
</dbReference>
<dbReference type="WBParaSite" id="EVEC_0000364401-mRNA-1">
    <property type="protein sequence ID" value="EVEC_0000364401-mRNA-1"/>
    <property type="gene ID" value="EVEC_0000364401"/>
</dbReference>
<dbReference type="AlphaFoldDB" id="A0A0N4V129"/>
<dbReference type="Gene3D" id="3.40.50.2000">
    <property type="entry name" value="Glycogen Phosphorylase B"/>
    <property type="match status" value="1"/>
</dbReference>
<keyword evidence="3 5" id="KW-0808">Transferase</keyword>
<dbReference type="Pfam" id="PF00201">
    <property type="entry name" value="UDPGT"/>
    <property type="match status" value="1"/>
</dbReference>
<evidence type="ECO:0000313" key="9">
    <source>
        <dbReference type="WBParaSite" id="EVEC_0000364401-mRNA-1"/>
    </source>
</evidence>
<dbReference type="GO" id="GO:0015020">
    <property type="term" value="F:glucuronosyltransferase activity"/>
    <property type="evidence" value="ECO:0007669"/>
    <property type="project" value="UniProtKB-EC"/>
</dbReference>
<comment type="catalytic activity">
    <reaction evidence="4 6">
        <text>glucuronate acceptor + UDP-alpha-D-glucuronate = acceptor beta-D-glucuronoside + UDP + H(+)</text>
        <dbReference type="Rhea" id="RHEA:21032"/>
        <dbReference type="ChEBI" id="CHEBI:15378"/>
        <dbReference type="ChEBI" id="CHEBI:58052"/>
        <dbReference type="ChEBI" id="CHEBI:58223"/>
        <dbReference type="ChEBI" id="CHEBI:132367"/>
        <dbReference type="ChEBI" id="CHEBI:132368"/>
        <dbReference type="EC" id="2.4.1.17"/>
    </reaction>
</comment>
<reference evidence="9" key="1">
    <citation type="submission" date="2017-02" db="UniProtKB">
        <authorList>
            <consortium name="WormBaseParasite"/>
        </authorList>
    </citation>
    <scope>IDENTIFICATION</scope>
</reference>
<keyword evidence="6" id="KW-1133">Transmembrane helix</keyword>
<protein>
    <recommendedName>
        <fullName evidence="6">UDP-glucuronosyltransferase</fullName>
        <ecNumber evidence="6">2.4.1.17</ecNumber>
    </recommendedName>
</protein>
<dbReference type="STRING" id="51028.A0A0N4V129"/>
<comment type="subcellular location">
    <subcellularLocation>
        <location evidence="6">Membrane</location>
        <topology evidence="6">Single-pass membrane protein</topology>
    </subcellularLocation>
</comment>
<keyword evidence="2 5" id="KW-0328">Glycosyltransferase</keyword>
<feature type="transmembrane region" description="Helical" evidence="6">
    <location>
        <begin position="385"/>
        <end position="413"/>
    </location>
</feature>
<sequence>MVLLRTTLILLQCCNIVLNYRILIYAPQIAHSHVLFMGKIADTLVEAGHSVVNFYFSSFILNLRKLAFNIQWASSEILNDNIHLQQLKDEKFDIGITELVSFCGIPLFNKIGIKAHITAFAVNLFEGITEPYGVINNPSFVPDSAQTSFVFVNIDEYFDFPRPVTEKIVYVGGIAVSKPKLLDDKFEKIMNSALPNVVLISFGTVAKSSDMGPETKEAFVAMFKEFSNITFIWKYEENDHYAADLPNVIKIPWVPQNDLLNHRNLRAFISHGGLNSLTESIYAGIPVLCVPLFGDQMRNARIAEKRGIGITLDKDHLNSKTLIEAMKSILYDDRYAKASHQLAQIIAKKPMSAKERVVKYTNFAAQFGRISNLDNAGRKLNFFQYYLLDVITFLVLLVWLFFYIVILTLKLLIRNICSRKITKIE</sequence>
<dbReference type="PANTHER" id="PTHR48043">
    <property type="entry name" value="EG:EG0003.4 PROTEIN-RELATED"/>
    <property type="match status" value="1"/>
</dbReference>
<dbReference type="InterPro" id="IPR002213">
    <property type="entry name" value="UDP_glucos_trans"/>
</dbReference>
<evidence type="ECO:0000256" key="3">
    <source>
        <dbReference type="ARBA" id="ARBA00022679"/>
    </source>
</evidence>
<evidence type="ECO:0000256" key="5">
    <source>
        <dbReference type="RuleBase" id="RU003718"/>
    </source>
</evidence>
<evidence type="ECO:0000256" key="6">
    <source>
        <dbReference type="RuleBase" id="RU362059"/>
    </source>
</evidence>
<evidence type="ECO:0000313" key="8">
    <source>
        <dbReference type="Proteomes" id="UP000274131"/>
    </source>
</evidence>
<accession>A0A0N4V129</accession>
<dbReference type="EMBL" id="UXUI01007574">
    <property type="protein sequence ID" value="VDD88209.1"/>
    <property type="molecule type" value="Genomic_DNA"/>
</dbReference>
<evidence type="ECO:0000256" key="4">
    <source>
        <dbReference type="ARBA" id="ARBA00047475"/>
    </source>
</evidence>
<evidence type="ECO:0000256" key="2">
    <source>
        <dbReference type="ARBA" id="ARBA00022676"/>
    </source>
</evidence>
<evidence type="ECO:0000313" key="7">
    <source>
        <dbReference type="EMBL" id="VDD88209.1"/>
    </source>
</evidence>
<feature type="chain" id="PRO_5043073176" description="UDP-glucuronosyltransferase" evidence="6">
    <location>
        <begin position="20"/>
        <end position="425"/>
    </location>
</feature>
<dbReference type="FunFam" id="3.40.50.2000:FF:000021">
    <property type="entry name" value="UDP-glucuronosyltransferase"/>
    <property type="match status" value="1"/>
</dbReference>
<dbReference type="InterPro" id="IPR035595">
    <property type="entry name" value="UDP_glycos_trans_CS"/>
</dbReference>
<keyword evidence="6" id="KW-0812">Transmembrane</keyword>
<keyword evidence="6" id="KW-0472">Membrane</keyword>
<comment type="similarity">
    <text evidence="1 5">Belongs to the UDP-glycosyltransferase family.</text>
</comment>
<dbReference type="GO" id="GO:0016020">
    <property type="term" value="C:membrane"/>
    <property type="evidence" value="ECO:0007669"/>
    <property type="project" value="UniProtKB-SubCell"/>
</dbReference>
<dbReference type="CDD" id="cd03784">
    <property type="entry name" value="GT1_Gtf-like"/>
    <property type="match status" value="1"/>
</dbReference>